<gene>
    <name evidence="3" type="primary">LOC114333655</name>
</gene>
<dbReference type="InterPro" id="IPR027417">
    <property type="entry name" value="P-loop_NTPase"/>
</dbReference>
<accession>A0A6P7FSW0</accession>
<dbReference type="Pfam" id="PF12796">
    <property type="entry name" value="Ank_2"/>
    <property type="match status" value="1"/>
</dbReference>
<dbReference type="InParanoid" id="A0A6P7FSW0"/>
<dbReference type="InterPro" id="IPR002110">
    <property type="entry name" value="Ankyrin_rpt"/>
</dbReference>
<dbReference type="OrthoDB" id="6747958at2759"/>
<evidence type="ECO:0000313" key="3">
    <source>
        <dbReference type="RefSeq" id="XP_028139391.1"/>
    </source>
</evidence>
<feature type="region of interest" description="Disordered" evidence="2">
    <location>
        <begin position="149"/>
        <end position="175"/>
    </location>
</feature>
<proteinExistence type="predicted"/>
<dbReference type="PANTHER" id="PTHR24121">
    <property type="entry name" value="NO MECHANORECEPTOR POTENTIAL C, ISOFORM D-RELATED"/>
    <property type="match status" value="1"/>
</dbReference>
<keyword evidence="1" id="KW-0040">ANK repeat</keyword>
<feature type="repeat" description="ANK" evidence="1">
    <location>
        <begin position="43"/>
        <end position="75"/>
    </location>
</feature>
<dbReference type="InterPro" id="IPR036770">
    <property type="entry name" value="Ankyrin_rpt-contain_sf"/>
</dbReference>
<dbReference type="SMART" id="SM00248">
    <property type="entry name" value="ANK"/>
    <property type="match status" value="8"/>
</dbReference>
<dbReference type="PANTHER" id="PTHR24121:SF29">
    <property type="match status" value="1"/>
</dbReference>
<organism evidence="3">
    <name type="scientific">Diabrotica virgifera virgifera</name>
    <name type="common">western corn rootworm</name>
    <dbReference type="NCBI Taxonomy" id="50390"/>
    <lineage>
        <taxon>Eukaryota</taxon>
        <taxon>Metazoa</taxon>
        <taxon>Ecdysozoa</taxon>
        <taxon>Arthropoda</taxon>
        <taxon>Hexapoda</taxon>
        <taxon>Insecta</taxon>
        <taxon>Pterygota</taxon>
        <taxon>Neoptera</taxon>
        <taxon>Endopterygota</taxon>
        <taxon>Coleoptera</taxon>
        <taxon>Polyphaga</taxon>
        <taxon>Cucujiformia</taxon>
        <taxon>Chrysomeloidea</taxon>
        <taxon>Chrysomelidae</taxon>
        <taxon>Galerucinae</taxon>
        <taxon>Diabroticina</taxon>
        <taxon>Diabroticites</taxon>
        <taxon>Diabrotica</taxon>
    </lineage>
</organism>
<dbReference type="Gene3D" id="1.25.40.20">
    <property type="entry name" value="Ankyrin repeat-containing domain"/>
    <property type="match status" value="2"/>
</dbReference>
<dbReference type="PROSITE" id="PS50297">
    <property type="entry name" value="ANK_REP_REGION"/>
    <property type="match status" value="2"/>
</dbReference>
<name>A0A6P7FSW0_DIAVI</name>
<feature type="repeat" description="ANK" evidence="1">
    <location>
        <begin position="76"/>
        <end position="108"/>
    </location>
</feature>
<evidence type="ECO:0000256" key="1">
    <source>
        <dbReference type="PROSITE-ProRule" id="PRU00023"/>
    </source>
</evidence>
<reference evidence="3" key="1">
    <citation type="submission" date="2025-08" db="UniProtKB">
        <authorList>
            <consortium name="RefSeq"/>
        </authorList>
    </citation>
    <scope>IDENTIFICATION</scope>
    <source>
        <tissue evidence="3">Whole insect</tissue>
    </source>
</reference>
<dbReference type="SUPFAM" id="SSF52540">
    <property type="entry name" value="P-loop containing nucleoside triphosphate hydrolases"/>
    <property type="match status" value="1"/>
</dbReference>
<dbReference type="SUPFAM" id="SSF48403">
    <property type="entry name" value="Ankyrin repeat"/>
    <property type="match status" value="2"/>
</dbReference>
<evidence type="ECO:0000256" key="2">
    <source>
        <dbReference type="SAM" id="MobiDB-lite"/>
    </source>
</evidence>
<dbReference type="PROSITE" id="PS50088">
    <property type="entry name" value="ANK_REPEAT"/>
    <property type="match status" value="2"/>
</dbReference>
<protein>
    <submittedName>
        <fullName evidence="3">Uncharacterized protein LOC114333655 isoform X2</fullName>
    </submittedName>
</protein>
<sequence>MDHNSDEDNNYITCNLFDATEQGDEYKVRHFIENGADLNEVRNGVSLIHYAVISDRPEIVAMLTESDVDLNVTDNNGNNPLHLAVLKNRINVATVLIQNAARDATATNNKGESVLEAIQRNSRRFSNWSNFEKLLHEASVPNYPQCASTSIQGNTSTLTEDSDNDQDNQESNLSTASTSYASSGIKTSLHGTVYQLLLLMLFSYRALKNNYAYFDIATELDIAEQFDDVVIKYRKTTQDIRCRWRFLQAKHKQDIEKHKITVNKLTKDDKGEYSVPKYFLSFCKIKSNPEYHDSEFEELDLCTNTSFDFRESNKRKIDGTLTVTAQKINEDIAKWKNYFIEDDIEQDEILYLEESTDALKYKFCPSVKDDLLKFMKMNLLENVLTSKNCENFPSIEEYLSTVKVLENKSVIIDTINSVKLEMVSAKTKTLLEQLSRRIFALKDVISDDKVFAGKSTTKLPFDKLVSNLQTTIGKIETIVKEEESKMEEYLKTVSTLGSRLHQECNLLIKDEENLSNFLKKVPQCLTISDICSEINSAGITNKFSTKTLETLKSPNVDIEETKNLVQEKCQNTITNTVAISLLLDDSKFDSNIKEFIDKFRIITNYPNVDELNIFLSKELGVTFQLLNADLVTHSFQKEILDFFKQYSKGRSDFLGNDKVKQFFILLNKKIHTLMASGLNKAYPEKLKALDITFQNDLDCVSEFLKSNKHFLFLLADSSRLASIHLLQTLENSNNFRAHDSFVFLRLRTLLLKDIRQLVIDSFSSEKSHNLLIIEYQNKLLVDNSVWRKLFNKFKTIIERHTNNSKKVIFILNKNDNSIINLNHDNNVRIEELQTDFQDLTEQSQSNLLKRKCSFQNFPVCFNKLINHETARSIFDNQSLTMLVEGKIIEIGNDDAFYFNDYIQEYYIERNLYMQRIHQSIFKEADKELFFITGVNEKTLNEFGASKIFIHQYNVNESYTTGIIWYKESEEDDREELKQKAFYKLNNSFTGTALHWLDCKDNNIFWKKSKGNLDNIFNKIDQDYICTDHYFHENFFSIPTNVKSKIVIISNNSGVGKSTFLTGLSQKMLTQSNSLWVIRINLNDFAFNKEKLNDKDVRHKITSLREITFTEKDVACAIDYFTEMATPNDFVKDSFQKRLLKFSLEVRPKRFMIPKVVVLFDGFDEISPTYSKQTITLIKSLVQTNVTQIYVTSRFHEKEMLENALQTPALLLKPLDEEEQTSFLCKFWKYSLKFFKEDNVQELHKKISEYVTELQIILDANEINDTIKSISTEPLTPSLNLRSYVDDIKFDKFARNLLKGWKNKIIDGDTSFSIVPLHLRMLAEIVFYDKFQIRDDFKLLNLYNRFVEIKYDIFYHEKKNLGNTVGSEDIRERDSSWLRKKFRIISCQVLFPDIYKDGFVHGIRVQLARIGLLILKGNRLDFIHRSFAGFFFSEHSVIYFSAQITQTILFQTVLYEEAYNFVREFFNSQLEVNDLRDKDLIEDVAWEIRVIHGSDTILHVVAHEGHLKIAQLIIEKLLKHPKILEKVLLTTGKYDGAFDEILHNVTRPRSRSNPEMLKILLKELSGHYDILEKVLTRLSETHGLILVGIQTQFTLLEKFLVFKRIDLFQTVLELVKKNLITLRKLLLTNKYGLLNIIFNCCSKTTEPYPKLMNLLYETIDNASLFKELLLEVNENKHTVLHQAVNRTSSPLFVPLLEWLKKTESKFPGVSQDLLLAKDKQGLTPVEIAVYKENVDVTLLLEFVREFFDQLFQELISLDYNKNILYKAITQGRTSSTQLLLEWFFKNVDSIHLKNMLLKTAQFGRTCLHLASARNFHRTVKVVLEFLQKLNNIQFSNILIEILLLAEEDGKTPLTETLRWKSDMTLNVFLKFFDENIQVNVIQEIINKLDRYGRTCLHITVESGSPESLKLLLTYILKKFDIEFVQDLIISGDNYGNAAIHTPNQVLLDFIYENTNITYHKTMFFKGNNYGTTLFDILMYPDADEQIVSKAKPKIDCIIQELTNPTGVRITFTNTELEKIKKYINMFYDASNKCNIISIIDTIIQETSSEPNIEENTRGRNVTNPIKFFLNPGKET</sequence>
<dbReference type="RefSeq" id="XP_028139391.1">
    <property type="nucleotide sequence ID" value="XM_028283590.1"/>
</dbReference>
<feature type="compositionally biased region" description="Polar residues" evidence="2">
    <location>
        <begin position="149"/>
        <end position="159"/>
    </location>
</feature>